<gene>
    <name evidence="1" type="ORF">EEL30_14645</name>
</gene>
<evidence type="ECO:0000313" key="1">
    <source>
        <dbReference type="EMBL" id="QDX93421.1"/>
    </source>
</evidence>
<dbReference type="SUPFAM" id="SSF140500">
    <property type="entry name" value="BAS1536-like"/>
    <property type="match status" value="1"/>
</dbReference>
<dbReference type="InterPro" id="IPR018540">
    <property type="entry name" value="Spo0E-like"/>
</dbReference>
<dbReference type="EMBL" id="CP033464">
    <property type="protein sequence ID" value="QDX93421.1"/>
    <property type="molecule type" value="Genomic_DNA"/>
</dbReference>
<protein>
    <submittedName>
        <fullName evidence="1">Aspartyl-phosphate phosphatase Spo0E family protein</fullName>
    </submittedName>
</protein>
<sequence length="75" mass="8740">MPQINSIIPSWADEVQNTQYENELLDATEALRQQLIQLYCKEGSFSSEKVVKKSQELDKYIVKIQKMGKDKKYSI</sequence>
<dbReference type="InterPro" id="IPR036638">
    <property type="entry name" value="HLH_DNA-bd_sf"/>
</dbReference>
<dbReference type="Gene3D" id="4.10.280.10">
    <property type="entry name" value="Helix-loop-helix DNA-binding domain"/>
    <property type="match status" value="1"/>
</dbReference>
<dbReference type="OrthoDB" id="2472990at2"/>
<dbReference type="Proteomes" id="UP000319432">
    <property type="component" value="Chromosome"/>
</dbReference>
<dbReference type="Pfam" id="PF09388">
    <property type="entry name" value="SpoOE-like"/>
    <property type="match status" value="1"/>
</dbReference>
<evidence type="ECO:0000313" key="2">
    <source>
        <dbReference type="Proteomes" id="UP000319432"/>
    </source>
</evidence>
<proteinExistence type="predicted"/>
<dbReference type="AlphaFoldDB" id="A0A518V8U6"/>
<reference evidence="1 2" key="1">
    <citation type="submission" date="2018-11" db="EMBL/GenBank/DDBJ databases">
        <title>Phylogenetic determinants of toxin gene distribution in genomes of Brevibacillus laterosporus.</title>
        <authorList>
            <person name="Glare T.R."/>
            <person name="Durrant A."/>
            <person name="Berry C."/>
            <person name="Palma L."/>
            <person name="Ormskirk M."/>
            <person name="Cox M.O."/>
        </authorList>
    </citation>
    <scope>NUCLEOTIDE SEQUENCE [LARGE SCALE GENOMIC DNA]</scope>
    <source>
        <strain evidence="1 2">1821L</strain>
    </source>
</reference>
<dbReference type="GO" id="GO:0043937">
    <property type="term" value="P:regulation of sporulation"/>
    <property type="evidence" value="ECO:0007669"/>
    <property type="project" value="InterPro"/>
</dbReference>
<accession>A0A518V8U6</accession>
<keyword evidence="2" id="KW-1185">Reference proteome</keyword>
<dbReference type="InterPro" id="IPR037208">
    <property type="entry name" value="Spo0E-like_sf"/>
</dbReference>
<dbReference type="GO" id="GO:0046983">
    <property type="term" value="F:protein dimerization activity"/>
    <property type="evidence" value="ECO:0007669"/>
    <property type="project" value="InterPro"/>
</dbReference>
<name>A0A518V8U6_BRELA</name>
<organism evidence="1 2">
    <name type="scientific">Brevibacillus laterosporus</name>
    <name type="common">Bacillus laterosporus</name>
    <dbReference type="NCBI Taxonomy" id="1465"/>
    <lineage>
        <taxon>Bacteria</taxon>
        <taxon>Bacillati</taxon>
        <taxon>Bacillota</taxon>
        <taxon>Bacilli</taxon>
        <taxon>Bacillales</taxon>
        <taxon>Paenibacillaceae</taxon>
        <taxon>Brevibacillus</taxon>
    </lineage>
</organism>